<gene>
    <name evidence="1" type="ORF">FEE95_10055</name>
</gene>
<dbReference type="RefSeq" id="WP_138657819.1">
    <property type="nucleotide sequence ID" value="NZ_VATY01000002.1"/>
</dbReference>
<evidence type="ECO:0008006" key="3">
    <source>
        <dbReference type="Google" id="ProtNLM"/>
    </source>
</evidence>
<dbReference type="OrthoDB" id="1453400at2"/>
<keyword evidence="2" id="KW-1185">Reference proteome</keyword>
<dbReference type="SUPFAM" id="SSF54909">
    <property type="entry name" value="Dimeric alpha+beta barrel"/>
    <property type="match status" value="1"/>
</dbReference>
<protein>
    <recommendedName>
        <fullName evidence="3">ABM domain-containing protein</fullName>
    </recommendedName>
</protein>
<dbReference type="AlphaFoldDB" id="A0A5S3QH22"/>
<comment type="caution">
    <text evidence="1">The sequence shown here is derived from an EMBL/GenBank/DDBJ whole genome shotgun (WGS) entry which is preliminary data.</text>
</comment>
<evidence type="ECO:0000313" key="1">
    <source>
        <dbReference type="EMBL" id="TMM56835.1"/>
    </source>
</evidence>
<sequence>MKLTVIFLISTLVLTSQKKTEPVKPYVIEVTTFKYIATVNAETFWVADAELEADYTSVQPGFISRESGFSQTTGEVVVVVRWKTMADAEASMQKFITDKSVTTYAKMIDVKTMKMNRYSVH</sequence>
<dbReference type="InterPro" id="IPR011008">
    <property type="entry name" value="Dimeric_a/b-barrel"/>
</dbReference>
<name>A0A5S3QH22_9FLAO</name>
<reference evidence="1 2" key="1">
    <citation type="submission" date="2019-05" db="EMBL/GenBank/DDBJ databases">
        <authorList>
            <person name="Zhang J.-Y."/>
            <person name="Feg X."/>
            <person name="Du Z.-J."/>
        </authorList>
    </citation>
    <scope>NUCLEOTIDE SEQUENCE [LARGE SCALE GENOMIC DNA]</scope>
    <source>
        <strain evidence="1 2">RZ26</strain>
    </source>
</reference>
<dbReference type="Proteomes" id="UP000310314">
    <property type="component" value="Unassembled WGS sequence"/>
</dbReference>
<accession>A0A5S3QH22</accession>
<organism evidence="1 2">
    <name type="scientific">Maribacter algarum</name>
    <name type="common">ex Zhang et al. 2020</name>
    <dbReference type="NCBI Taxonomy" id="2578118"/>
    <lineage>
        <taxon>Bacteria</taxon>
        <taxon>Pseudomonadati</taxon>
        <taxon>Bacteroidota</taxon>
        <taxon>Flavobacteriia</taxon>
        <taxon>Flavobacteriales</taxon>
        <taxon>Flavobacteriaceae</taxon>
        <taxon>Maribacter</taxon>
    </lineage>
</organism>
<evidence type="ECO:0000313" key="2">
    <source>
        <dbReference type="Proteomes" id="UP000310314"/>
    </source>
</evidence>
<proteinExistence type="predicted"/>
<dbReference type="EMBL" id="VATY01000002">
    <property type="protein sequence ID" value="TMM56835.1"/>
    <property type="molecule type" value="Genomic_DNA"/>
</dbReference>